<sequence length="555" mass="59755">MTVSDPITNEIIRNSFLAIAEEMNNGLVRSAFSPVIYESKDSAVAIIDAQHRVLGQSSGIPLFLGNLEHCTKVTEEMFGRDAWQDGDIWIMNDSYISGTHPHDVTVYAPLFYRGELAGFVASRAHWLDIGGKDPGVAMDSTEIQQEGLRIKPMKIVQGGVERTDVIELIVGNTRFPVSCTGDLRAQFVVAELGSRGLVELYDRYGRDVVETAAEVMFAQSEQQNREGIAKIPDGTYSADGYLDSDGISGVPVRVEVVITVAGDAMTIDVTGSDDAVRGPMNCGAVQTVSACRLGFKYLINPEQAVNGGTFACLDVKVRLGSVLGAQEPSPCQFYFTPLGLLVDLIVKALSPVLPELAAAGHYGDGMILQFSGTDPRTGNKFIENEPHVGGWGGAPRNDGADGMIWAMSGAFKDMPIEVFETKFPATINEYAFRPDTGGAGRFRGGCGVVREYTMLLDDCDLSLWLDRSQTPAWGIEGGTAGAAPDLIINPGRDDERRIMKVNRTRLRRGDTVRLMTGGGGGYGDPAERSHADIARDIAAGYVSASAARELYGYDA</sequence>
<name>A0ABS5YS88_9ACTN</name>
<evidence type="ECO:0000259" key="1">
    <source>
        <dbReference type="Pfam" id="PF02538"/>
    </source>
</evidence>
<proteinExistence type="predicted"/>
<feature type="domain" description="Hydantoinase B/oxoprolinase" evidence="1">
    <location>
        <begin position="5"/>
        <end position="525"/>
    </location>
</feature>
<keyword evidence="3" id="KW-1185">Reference proteome</keyword>
<dbReference type="EMBL" id="JAHKKG010000006">
    <property type="protein sequence ID" value="MBU2666181.1"/>
    <property type="molecule type" value="Genomic_DNA"/>
</dbReference>
<reference evidence="2 3" key="1">
    <citation type="submission" date="2021-06" db="EMBL/GenBank/DDBJ databases">
        <title>Actinoplanes lichenicola sp. nov., and Actinoplanes ovalisporus sp. nov., isolated from lichen in Thailand.</title>
        <authorList>
            <person name="Saeng-In P."/>
            <person name="Kanchanasin P."/>
            <person name="Yuki M."/>
            <person name="Kudo T."/>
            <person name="Ohkuma M."/>
            <person name="Phongsopitanun W."/>
            <person name="Tanasupawat S."/>
        </authorList>
    </citation>
    <scope>NUCLEOTIDE SEQUENCE [LARGE SCALE GENOMIC DNA]</scope>
    <source>
        <strain evidence="2 3">NBRC 110975</strain>
    </source>
</reference>
<dbReference type="PANTHER" id="PTHR11365">
    <property type="entry name" value="5-OXOPROLINASE RELATED"/>
    <property type="match status" value="1"/>
</dbReference>
<accession>A0ABS5YS88</accession>
<evidence type="ECO:0000313" key="3">
    <source>
        <dbReference type="Proteomes" id="UP001519654"/>
    </source>
</evidence>
<protein>
    <submittedName>
        <fullName evidence="2">Hydantoinase B/oxoprolinase family protein</fullName>
    </submittedName>
</protein>
<dbReference type="InterPro" id="IPR003692">
    <property type="entry name" value="Hydantoinase_B"/>
</dbReference>
<dbReference type="InterPro" id="IPR045079">
    <property type="entry name" value="Oxoprolinase-like"/>
</dbReference>
<gene>
    <name evidence="2" type="ORF">KOI35_22020</name>
</gene>
<evidence type="ECO:0000313" key="2">
    <source>
        <dbReference type="EMBL" id="MBU2666181.1"/>
    </source>
</evidence>
<dbReference type="RefSeq" id="WP_215789367.1">
    <property type="nucleotide sequence ID" value="NZ_JAHKKG010000006.1"/>
</dbReference>
<dbReference type="PANTHER" id="PTHR11365:SF23">
    <property type="entry name" value="HYPOTHETICAL 5-OXOPROLINASE (EUROFUNG)-RELATED"/>
    <property type="match status" value="1"/>
</dbReference>
<dbReference type="Proteomes" id="UP001519654">
    <property type="component" value="Unassembled WGS sequence"/>
</dbReference>
<comment type="caution">
    <text evidence="2">The sequence shown here is derived from an EMBL/GenBank/DDBJ whole genome shotgun (WGS) entry which is preliminary data.</text>
</comment>
<organism evidence="2 3">
    <name type="scientific">Paractinoplanes bogorensis</name>
    <dbReference type="NCBI Taxonomy" id="1610840"/>
    <lineage>
        <taxon>Bacteria</taxon>
        <taxon>Bacillati</taxon>
        <taxon>Actinomycetota</taxon>
        <taxon>Actinomycetes</taxon>
        <taxon>Micromonosporales</taxon>
        <taxon>Micromonosporaceae</taxon>
        <taxon>Paractinoplanes</taxon>
    </lineage>
</organism>
<dbReference type="Pfam" id="PF02538">
    <property type="entry name" value="Hydantoinase_B"/>
    <property type="match status" value="1"/>
</dbReference>